<evidence type="ECO:0000313" key="4">
    <source>
        <dbReference type="EMBL" id="CAE7526180.1"/>
    </source>
</evidence>
<keyword evidence="2 3" id="KW-0040">ANK repeat</keyword>
<dbReference type="Pfam" id="PF12796">
    <property type="entry name" value="Ank_2"/>
    <property type="match status" value="1"/>
</dbReference>
<evidence type="ECO:0000256" key="2">
    <source>
        <dbReference type="ARBA" id="ARBA00023043"/>
    </source>
</evidence>
<dbReference type="PROSITE" id="PS50088">
    <property type="entry name" value="ANK_REPEAT"/>
    <property type="match status" value="1"/>
</dbReference>
<dbReference type="Proteomes" id="UP000649617">
    <property type="component" value="Unassembled WGS sequence"/>
</dbReference>
<dbReference type="EMBL" id="CAJNIZ010030791">
    <property type="protein sequence ID" value="CAE7526180.1"/>
    <property type="molecule type" value="Genomic_DNA"/>
</dbReference>
<dbReference type="AlphaFoldDB" id="A0A812TC17"/>
<organism evidence="4 5">
    <name type="scientific">Symbiodinium pilosum</name>
    <name type="common">Dinoflagellate</name>
    <dbReference type="NCBI Taxonomy" id="2952"/>
    <lineage>
        <taxon>Eukaryota</taxon>
        <taxon>Sar</taxon>
        <taxon>Alveolata</taxon>
        <taxon>Dinophyceae</taxon>
        <taxon>Suessiales</taxon>
        <taxon>Symbiodiniaceae</taxon>
        <taxon>Symbiodinium</taxon>
    </lineage>
</organism>
<accession>A0A812TC17</accession>
<protein>
    <submittedName>
        <fullName evidence="4">TANC2 protein</fullName>
    </submittedName>
</protein>
<dbReference type="InterPro" id="IPR002110">
    <property type="entry name" value="Ankyrin_rpt"/>
</dbReference>
<evidence type="ECO:0000256" key="1">
    <source>
        <dbReference type="ARBA" id="ARBA00022737"/>
    </source>
</evidence>
<dbReference type="PANTHER" id="PTHR24198:SF165">
    <property type="entry name" value="ANKYRIN REPEAT-CONTAINING PROTEIN-RELATED"/>
    <property type="match status" value="1"/>
</dbReference>
<name>A0A812TC17_SYMPI</name>
<evidence type="ECO:0000256" key="3">
    <source>
        <dbReference type="PROSITE-ProRule" id="PRU00023"/>
    </source>
</evidence>
<dbReference type="Gene3D" id="1.25.40.20">
    <property type="entry name" value="Ankyrin repeat-containing domain"/>
    <property type="match status" value="1"/>
</dbReference>
<sequence>MASDQGFPTIVDLLLRARADPNEPGPGERAPLWLAASTGHLEAVRLLLGAGALKEKVDGQLHTTPLWVASANGHPDVVRLLLTARANHKATAVDGSTPFDVAWLKGNAEIKHLLSQVNIAAEQTDAEAKSGVVVPGYP</sequence>
<dbReference type="SUPFAM" id="SSF48403">
    <property type="entry name" value="Ankyrin repeat"/>
    <property type="match status" value="1"/>
</dbReference>
<dbReference type="SMART" id="SM00248">
    <property type="entry name" value="ANK"/>
    <property type="match status" value="3"/>
</dbReference>
<proteinExistence type="predicted"/>
<dbReference type="InterPro" id="IPR036770">
    <property type="entry name" value="Ankyrin_rpt-contain_sf"/>
</dbReference>
<gene>
    <name evidence="4" type="primary">TANC2</name>
    <name evidence="4" type="ORF">SPIL2461_LOCUS13822</name>
</gene>
<evidence type="ECO:0000313" key="5">
    <source>
        <dbReference type="Proteomes" id="UP000649617"/>
    </source>
</evidence>
<dbReference type="PROSITE" id="PS50297">
    <property type="entry name" value="ANK_REP_REGION"/>
    <property type="match status" value="1"/>
</dbReference>
<keyword evidence="1" id="KW-0677">Repeat</keyword>
<feature type="repeat" description="ANK" evidence="3">
    <location>
        <begin position="27"/>
        <end position="59"/>
    </location>
</feature>
<keyword evidence="5" id="KW-1185">Reference proteome</keyword>
<dbReference type="PANTHER" id="PTHR24198">
    <property type="entry name" value="ANKYRIN REPEAT AND PROTEIN KINASE DOMAIN-CONTAINING PROTEIN"/>
    <property type="match status" value="1"/>
</dbReference>
<comment type="caution">
    <text evidence="4">The sequence shown here is derived from an EMBL/GenBank/DDBJ whole genome shotgun (WGS) entry which is preliminary data.</text>
</comment>
<dbReference type="OrthoDB" id="194358at2759"/>
<reference evidence="4" key="1">
    <citation type="submission" date="2021-02" db="EMBL/GenBank/DDBJ databases">
        <authorList>
            <person name="Dougan E. K."/>
            <person name="Rhodes N."/>
            <person name="Thang M."/>
            <person name="Chan C."/>
        </authorList>
    </citation>
    <scope>NUCLEOTIDE SEQUENCE</scope>
</reference>